<organism evidence="1 2">
    <name type="scientific">Yoonia vestfoldensis SKA53</name>
    <dbReference type="NCBI Taxonomy" id="314232"/>
    <lineage>
        <taxon>Bacteria</taxon>
        <taxon>Pseudomonadati</taxon>
        <taxon>Pseudomonadota</taxon>
        <taxon>Alphaproteobacteria</taxon>
        <taxon>Rhodobacterales</taxon>
        <taxon>Paracoccaceae</taxon>
        <taxon>Yoonia</taxon>
    </lineage>
</organism>
<dbReference type="eggNOG" id="ENOG502Z8B4">
    <property type="taxonomic scope" value="Bacteria"/>
</dbReference>
<evidence type="ECO:0000313" key="1">
    <source>
        <dbReference type="EMBL" id="EAQ06958.1"/>
    </source>
</evidence>
<protein>
    <submittedName>
        <fullName evidence="1">Uncharacterized protein</fullName>
    </submittedName>
</protein>
<reference evidence="1 2" key="1">
    <citation type="submission" date="2006-01" db="EMBL/GenBank/DDBJ databases">
        <authorList>
            <person name="Hagstrom A."/>
            <person name="Ferriera S."/>
            <person name="Johnson J."/>
            <person name="Kravitz S."/>
            <person name="Halpern A."/>
            <person name="Remington K."/>
            <person name="Beeson K."/>
            <person name="Tran B."/>
            <person name="Rogers Y.-H."/>
            <person name="Friedman R."/>
            <person name="Venter J.C."/>
        </authorList>
    </citation>
    <scope>NUCLEOTIDE SEQUENCE [LARGE SCALE GENOMIC DNA]</scope>
    <source>
        <strain evidence="1 2">SKA53</strain>
    </source>
</reference>
<dbReference type="AlphaFoldDB" id="A3V3A1"/>
<evidence type="ECO:0000313" key="2">
    <source>
        <dbReference type="Proteomes" id="UP000004507"/>
    </source>
</evidence>
<comment type="caution">
    <text evidence="1">The sequence shown here is derived from an EMBL/GenBank/DDBJ whole genome shotgun (WGS) entry which is preliminary data.</text>
</comment>
<dbReference type="HOGENOM" id="CLU_962732_0_0_5"/>
<dbReference type="Pfam" id="PF13704">
    <property type="entry name" value="Glyco_tranf_2_4"/>
    <property type="match status" value="1"/>
</dbReference>
<keyword evidence="2" id="KW-1185">Reference proteome</keyword>
<sequence>MRRDLSQFARVFHGYPPHMHYTSLSALTADKTRALSKGPICLILIEDQVAVEQTIRHHAAIGFSTLIAFCDPAIALPADIALHRVDHDVTQPEALPQIINTVSAAARGAWIYHCYNAEFLFFPFSADRTLREMLTFVTEERRHSVMTHVIDLYARDLTTHPDAVDLEEAWFDSAGYFAIPRRDAAGAVLDRQVDICGGLRWRFQDHVPPASRRLDRAALFRAAKGVVLGPDHRLSDPEYNTYACPWHHSVTAAICSFRAAKALRRNPGSRDAIATFHWSKSVRFTWQAQQLLDLGMMEPGQWF</sequence>
<dbReference type="Proteomes" id="UP000004507">
    <property type="component" value="Unassembled WGS sequence"/>
</dbReference>
<name>A3V3A1_9RHOB</name>
<dbReference type="STRING" id="314232.SKA53_01141"/>
<proteinExistence type="predicted"/>
<dbReference type="EMBL" id="AAMS01000003">
    <property type="protein sequence ID" value="EAQ06958.1"/>
    <property type="molecule type" value="Genomic_DNA"/>
</dbReference>
<gene>
    <name evidence="1" type="ORF">SKA53_01141</name>
</gene>
<accession>A3V3A1</accession>